<accession>A0A1W1E3U1</accession>
<dbReference type="AlphaFoldDB" id="A0A1W1E3U1"/>
<reference evidence="1" key="1">
    <citation type="submission" date="2016-10" db="EMBL/GenBank/DDBJ databases">
        <authorList>
            <person name="de Groot N.N."/>
        </authorList>
    </citation>
    <scope>NUCLEOTIDE SEQUENCE</scope>
</reference>
<sequence>MIQIICEGRDDKNFINQFIRHLKLNACSVEQVGGKGSLLAVKTYSGITKEVQAGRTKKVLFVFDADFIEDDRQCGGLKNSQQCIQDLIQNLGWNNIAVDYYIFDKNLDDFIIKTLDNKTDFEACEQCFKLKKLNKNRKILTCIYQKLYPVKPYDFSHTNFNQLQQKLINLFNKS</sequence>
<proteinExistence type="predicted"/>
<protein>
    <recommendedName>
        <fullName evidence="2">DUF4435 domain-containing protein</fullName>
    </recommendedName>
</protein>
<name>A0A1W1E3U1_9ZZZZ</name>
<evidence type="ECO:0008006" key="2">
    <source>
        <dbReference type="Google" id="ProtNLM"/>
    </source>
</evidence>
<evidence type="ECO:0000313" key="1">
    <source>
        <dbReference type="EMBL" id="SFV88643.1"/>
    </source>
</evidence>
<organism evidence="1">
    <name type="scientific">hydrothermal vent metagenome</name>
    <dbReference type="NCBI Taxonomy" id="652676"/>
    <lineage>
        <taxon>unclassified sequences</taxon>
        <taxon>metagenomes</taxon>
        <taxon>ecological metagenomes</taxon>
    </lineage>
</organism>
<gene>
    <name evidence="1" type="ORF">MNB_SUP05-SYMBIONT-5-311</name>
</gene>
<dbReference type="EMBL" id="FPHZ01000167">
    <property type="protein sequence ID" value="SFV88643.1"/>
    <property type="molecule type" value="Genomic_DNA"/>
</dbReference>